<feature type="region of interest" description="Disordered" evidence="1">
    <location>
        <begin position="91"/>
        <end position="177"/>
    </location>
</feature>
<dbReference type="CDD" id="cd00303">
    <property type="entry name" value="retropepsin_like"/>
    <property type="match status" value="1"/>
</dbReference>
<accession>A0AA88X5C3</accession>
<dbReference type="Pfam" id="PF13650">
    <property type="entry name" value="Asp_protease_2"/>
    <property type="match status" value="1"/>
</dbReference>
<dbReference type="Gene3D" id="2.40.70.10">
    <property type="entry name" value="Acid Proteases"/>
    <property type="match status" value="1"/>
</dbReference>
<keyword evidence="3" id="KW-1185">Reference proteome</keyword>
<dbReference type="AlphaFoldDB" id="A0AA88X5C3"/>
<dbReference type="Proteomes" id="UP001188597">
    <property type="component" value="Unassembled WGS sequence"/>
</dbReference>
<dbReference type="InterPro" id="IPR021109">
    <property type="entry name" value="Peptidase_aspartic_dom_sf"/>
</dbReference>
<proteinExistence type="predicted"/>
<evidence type="ECO:0000313" key="3">
    <source>
        <dbReference type="Proteomes" id="UP001188597"/>
    </source>
</evidence>
<feature type="compositionally biased region" description="Acidic residues" evidence="1">
    <location>
        <begin position="167"/>
        <end position="177"/>
    </location>
</feature>
<sequence>MLISDQKPEYVDWDGETDEPAMTEEVYEDATEISVQALAGNITRRLVGWANKSPFTILVDTGSTDNFMDPKSAARLGCQLTPITPLPVAVANGAKGKEADRLWPKRSTQSDDEEEERAGPELPIPGNSMRSGDHRVVGSLSPPRHCRTNANAAKVNGSAVSNKRILEDDEGVGLEDE</sequence>
<evidence type="ECO:0000256" key="1">
    <source>
        <dbReference type="SAM" id="MobiDB-lite"/>
    </source>
</evidence>
<gene>
    <name evidence="2" type="ORF">RJ639_027230</name>
</gene>
<evidence type="ECO:0000313" key="2">
    <source>
        <dbReference type="EMBL" id="KAK3039639.1"/>
    </source>
</evidence>
<organism evidence="2 3">
    <name type="scientific">Escallonia herrerae</name>
    <dbReference type="NCBI Taxonomy" id="1293975"/>
    <lineage>
        <taxon>Eukaryota</taxon>
        <taxon>Viridiplantae</taxon>
        <taxon>Streptophyta</taxon>
        <taxon>Embryophyta</taxon>
        <taxon>Tracheophyta</taxon>
        <taxon>Spermatophyta</taxon>
        <taxon>Magnoliopsida</taxon>
        <taxon>eudicotyledons</taxon>
        <taxon>Gunneridae</taxon>
        <taxon>Pentapetalae</taxon>
        <taxon>asterids</taxon>
        <taxon>campanulids</taxon>
        <taxon>Escalloniales</taxon>
        <taxon>Escalloniaceae</taxon>
        <taxon>Escallonia</taxon>
    </lineage>
</organism>
<protein>
    <submittedName>
        <fullName evidence="2">Uncharacterized protein</fullName>
    </submittedName>
</protein>
<comment type="caution">
    <text evidence="2">The sequence shown here is derived from an EMBL/GenBank/DDBJ whole genome shotgun (WGS) entry which is preliminary data.</text>
</comment>
<name>A0AA88X5C3_9ASTE</name>
<reference evidence="2" key="1">
    <citation type="submission" date="2022-12" db="EMBL/GenBank/DDBJ databases">
        <title>Draft genome assemblies for two species of Escallonia (Escalloniales).</title>
        <authorList>
            <person name="Chanderbali A."/>
            <person name="Dervinis C."/>
            <person name="Anghel I."/>
            <person name="Soltis D."/>
            <person name="Soltis P."/>
            <person name="Zapata F."/>
        </authorList>
    </citation>
    <scope>NUCLEOTIDE SEQUENCE</scope>
    <source>
        <strain evidence="2">UCBG64.0493</strain>
        <tissue evidence="2">Leaf</tissue>
    </source>
</reference>
<dbReference type="EMBL" id="JAVXUP010000072">
    <property type="protein sequence ID" value="KAK3039639.1"/>
    <property type="molecule type" value="Genomic_DNA"/>
</dbReference>